<dbReference type="EMBL" id="JAUQSY010000011">
    <property type="protein sequence ID" value="MDO7876493.1"/>
    <property type="molecule type" value="Genomic_DNA"/>
</dbReference>
<dbReference type="Proteomes" id="UP001176429">
    <property type="component" value="Unassembled WGS sequence"/>
</dbReference>
<keyword evidence="5 9" id="KW-1133">Transmembrane helix</keyword>
<feature type="transmembrane region" description="Helical" evidence="9">
    <location>
        <begin position="44"/>
        <end position="62"/>
    </location>
</feature>
<accession>A0ABT9BJ00</accession>
<feature type="transmembrane region" description="Helical" evidence="9">
    <location>
        <begin position="233"/>
        <end position="251"/>
    </location>
</feature>
<evidence type="ECO:0000256" key="8">
    <source>
        <dbReference type="ARBA" id="ARBA00034708"/>
    </source>
</evidence>
<comment type="subcellular location">
    <subcellularLocation>
        <location evidence="1">Cell membrane</location>
        <topology evidence="1">Multi-pass membrane protein</topology>
    </subcellularLocation>
</comment>
<evidence type="ECO:0000256" key="5">
    <source>
        <dbReference type="ARBA" id="ARBA00022989"/>
    </source>
</evidence>
<keyword evidence="4 9" id="KW-0812">Transmembrane</keyword>
<feature type="transmembrane region" description="Helical" evidence="9">
    <location>
        <begin position="20"/>
        <end position="38"/>
    </location>
</feature>
<protein>
    <submittedName>
        <fullName evidence="10">Bestrophin family ion channel</fullName>
    </submittedName>
</protein>
<keyword evidence="7 9" id="KW-0472">Membrane</keyword>
<dbReference type="Pfam" id="PF25539">
    <property type="entry name" value="Bestrophin_2"/>
    <property type="match status" value="1"/>
</dbReference>
<gene>
    <name evidence="10" type="ORF">Q5H93_17245</name>
</gene>
<dbReference type="PANTHER" id="PTHR33281:SF19">
    <property type="entry name" value="VOLTAGE-DEPENDENT ANION CHANNEL-FORMING PROTEIN YNEE"/>
    <property type="match status" value="1"/>
</dbReference>
<proteinExistence type="inferred from homology"/>
<evidence type="ECO:0000256" key="4">
    <source>
        <dbReference type="ARBA" id="ARBA00022692"/>
    </source>
</evidence>
<evidence type="ECO:0000313" key="11">
    <source>
        <dbReference type="Proteomes" id="UP001176429"/>
    </source>
</evidence>
<dbReference type="InterPro" id="IPR044669">
    <property type="entry name" value="YneE/VCCN1/2-like"/>
</dbReference>
<evidence type="ECO:0000256" key="6">
    <source>
        <dbReference type="ARBA" id="ARBA00023065"/>
    </source>
</evidence>
<comment type="caution">
    <text evidence="10">The sequence shown here is derived from an EMBL/GenBank/DDBJ whole genome shotgun (WGS) entry which is preliminary data.</text>
</comment>
<evidence type="ECO:0000313" key="10">
    <source>
        <dbReference type="EMBL" id="MDO7876493.1"/>
    </source>
</evidence>
<organism evidence="10 11">
    <name type="scientific">Hymenobacter aranciens</name>
    <dbReference type="NCBI Taxonomy" id="3063996"/>
    <lineage>
        <taxon>Bacteria</taxon>
        <taxon>Pseudomonadati</taxon>
        <taxon>Bacteroidota</taxon>
        <taxon>Cytophagia</taxon>
        <taxon>Cytophagales</taxon>
        <taxon>Hymenobacteraceae</taxon>
        <taxon>Hymenobacter</taxon>
    </lineage>
</organism>
<keyword evidence="2" id="KW-0813">Transport</keyword>
<sequence length="303" mass="34578">MLLDTKLPFTYIVNRIMPDVVRVLLISIFFQVVKFYFAGYLPQIPLQLPTILGGCISLLLAFKISQSYDRWWEARKVWGGIVNDSRTLLLQVSTFVPDAHLRRDTPDSVLHRLAYRQMAWCYSLGQSLRGLDPLAGLASYLTPAELAELPNHANKPLALLALHTAQLKTLYQQQALNDFQQVQLDSTLLRLCDSMGRAERIKSTIFPTSYRLLVYLFIYVFLTTLSLGLVETIGIWEAPLLLTIATSFFLLERTARYLQDPFNNKPTDTPVTAIARTIEINLRQLLHETEVPAPLKPESYYLM</sequence>
<evidence type="ECO:0000256" key="2">
    <source>
        <dbReference type="ARBA" id="ARBA00022448"/>
    </source>
</evidence>
<comment type="similarity">
    <text evidence="8">Belongs to the anion channel-forming bestrophin (TC 1.A.46) family.</text>
</comment>
<name>A0ABT9BJ00_9BACT</name>
<dbReference type="RefSeq" id="WP_305007858.1">
    <property type="nucleotide sequence ID" value="NZ_JAUQSY010000011.1"/>
</dbReference>
<evidence type="ECO:0000256" key="7">
    <source>
        <dbReference type="ARBA" id="ARBA00023136"/>
    </source>
</evidence>
<dbReference type="PANTHER" id="PTHR33281">
    <property type="entry name" value="UPF0187 PROTEIN YNEE"/>
    <property type="match status" value="1"/>
</dbReference>
<feature type="transmembrane region" description="Helical" evidence="9">
    <location>
        <begin position="210"/>
        <end position="227"/>
    </location>
</feature>
<keyword evidence="11" id="KW-1185">Reference proteome</keyword>
<evidence type="ECO:0000256" key="1">
    <source>
        <dbReference type="ARBA" id="ARBA00004651"/>
    </source>
</evidence>
<evidence type="ECO:0000256" key="3">
    <source>
        <dbReference type="ARBA" id="ARBA00022475"/>
    </source>
</evidence>
<keyword evidence="6" id="KW-0406">Ion transport</keyword>
<keyword evidence="3" id="KW-1003">Cell membrane</keyword>
<evidence type="ECO:0000256" key="9">
    <source>
        <dbReference type="SAM" id="Phobius"/>
    </source>
</evidence>
<reference evidence="10" key="1">
    <citation type="submission" date="2023-07" db="EMBL/GenBank/DDBJ databases">
        <authorList>
            <person name="Kim M.K."/>
        </authorList>
    </citation>
    <scope>NUCLEOTIDE SEQUENCE</scope>
    <source>
        <strain evidence="10">ASUV-10-1</strain>
    </source>
</reference>